<dbReference type="OMA" id="SWINRNS"/>
<dbReference type="GeneID" id="18869723"/>
<dbReference type="Pfam" id="PF17306">
    <property type="entry name" value="DUF5355"/>
    <property type="match status" value="1"/>
</dbReference>
<dbReference type="OrthoDB" id="3980807at2759"/>
<sequence>MIILPNTPPLPSPLPPQSNLNPSLLTSRTALQVANLNSYNDSIRYAVDLQHYLQSLIHWVKETTNSQELNKLVDYASSREICLGIPWTNTLQSDNSKREKLNQLLKSSSKIPWSLLNEIEMVLASISLIYIRIGSDLTSETIEVEADPKSLSEYNEKWKQVVNFYKTSISYTMFANKIKQLEKEGPINGVMFTFIEKISDICIQMSILSKSCWINRCSGNPATSNNGTLSRVAIYVLNELKNAKNIVSSLGTNITLDYRLWNDYLSIIEKYVSAYAGMFLSIENYQQDKLGDAIGLIHFSLLCLQSKKNIDNSDSKKFIAKLKSKVVIKKNEHILNNLNSISTLNINRSAFNDKSGVILNDLSYLFEQLIGLNLKFTKENNNLKFDRIVSWKDISQDSKWPLGTKIPVSNIKPYEPFTVEQEDNNRYIGKGAYY</sequence>
<dbReference type="AlphaFoldDB" id="G3AE82"/>
<keyword evidence="2" id="KW-1185">Reference proteome</keyword>
<name>G3AE82_SPAPN</name>
<evidence type="ECO:0000313" key="1">
    <source>
        <dbReference type="EMBL" id="EGW35616.1"/>
    </source>
</evidence>
<accession>G3AE82</accession>
<dbReference type="RefSeq" id="XP_007373028.1">
    <property type="nucleotide sequence ID" value="XM_007372966.1"/>
</dbReference>
<dbReference type="HOGENOM" id="CLU_631880_0_0_1"/>
<dbReference type="InterPro" id="IPR038499">
    <property type="entry name" value="BRO1_sf"/>
</dbReference>
<dbReference type="Gene3D" id="1.25.40.280">
    <property type="entry name" value="alix/aip1 like domains"/>
    <property type="match status" value="1"/>
</dbReference>
<evidence type="ECO:0000313" key="2">
    <source>
        <dbReference type="Proteomes" id="UP000000709"/>
    </source>
</evidence>
<dbReference type="InterPro" id="IPR035278">
    <property type="entry name" value="DUF5355"/>
</dbReference>
<dbReference type="EMBL" id="GL996499">
    <property type="protein sequence ID" value="EGW35616.1"/>
    <property type="molecule type" value="Genomic_DNA"/>
</dbReference>
<protein>
    <submittedName>
        <fullName evidence="1">Uncharacterized protein</fullName>
    </submittedName>
</protein>
<dbReference type="InParanoid" id="G3AE82"/>
<dbReference type="KEGG" id="spaa:SPAPADRAFT_133116"/>
<dbReference type="eggNOG" id="ENOG502SW24">
    <property type="taxonomic scope" value="Eukaryota"/>
</dbReference>
<dbReference type="Proteomes" id="UP000000709">
    <property type="component" value="Unassembled WGS sequence"/>
</dbReference>
<proteinExistence type="predicted"/>
<organism evidence="2">
    <name type="scientific">Spathaspora passalidarum (strain NRRL Y-27907 / 11-Y1)</name>
    <dbReference type="NCBI Taxonomy" id="619300"/>
    <lineage>
        <taxon>Eukaryota</taxon>
        <taxon>Fungi</taxon>
        <taxon>Dikarya</taxon>
        <taxon>Ascomycota</taxon>
        <taxon>Saccharomycotina</taxon>
        <taxon>Pichiomycetes</taxon>
        <taxon>Debaryomycetaceae</taxon>
        <taxon>Spathaspora</taxon>
    </lineage>
</organism>
<reference evidence="1 2" key="1">
    <citation type="journal article" date="2011" name="Proc. Natl. Acad. Sci. U.S.A.">
        <title>Comparative genomics of xylose-fermenting fungi for enhanced biofuel production.</title>
        <authorList>
            <person name="Wohlbach D.J."/>
            <person name="Kuo A."/>
            <person name="Sato T.K."/>
            <person name="Potts K.M."/>
            <person name="Salamov A.A."/>
            <person name="LaButti K.M."/>
            <person name="Sun H."/>
            <person name="Clum A."/>
            <person name="Pangilinan J.L."/>
            <person name="Lindquist E.A."/>
            <person name="Lucas S."/>
            <person name="Lapidus A."/>
            <person name="Jin M."/>
            <person name="Gunawan C."/>
            <person name="Balan V."/>
            <person name="Dale B.E."/>
            <person name="Jeffries T.W."/>
            <person name="Zinkel R."/>
            <person name="Barry K.W."/>
            <person name="Grigoriev I.V."/>
            <person name="Gasch A.P."/>
        </authorList>
    </citation>
    <scope>NUCLEOTIDE SEQUENCE [LARGE SCALE GENOMIC DNA]</scope>
    <source>
        <strain evidence="2">NRRL Y-27907 / 11-Y1</strain>
    </source>
</reference>
<gene>
    <name evidence="1" type="ORF">SPAPADRAFT_133116</name>
</gene>